<keyword evidence="2" id="KW-0808">Transferase</keyword>
<evidence type="ECO:0000256" key="1">
    <source>
        <dbReference type="ARBA" id="ARBA00007274"/>
    </source>
</evidence>
<evidence type="ECO:0000313" key="5">
    <source>
        <dbReference type="EMBL" id="MFC4097471.1"/>
    </source>
</evidence>
<dbReference type="PANTHER" id="PTHR23416">
    <property type="entry name" value="SIALIC ACID SYNTHASE-RELATED"/>
    <property type="match status" value="1"/>
</dbReference>
<proteinExistence type="inferred from homology"/>
<dbReference type="InterPro" id="IPR051159">
    <property type="entry name" value="Hexapeptide_acetyltransf"/>
</dbReference>
<dbReference type="Gene3D" id="2.160.10.10">
    <property type="entry name" value="Hexapeptide repeat proteins"/>
    <property type="match status" value="1"/>
</dbReference>
<accession>A0ABV8JUJ8</accession>
<dbReference type="EMBL" id="JBHSAW010000010">
    <property type="protein sequence ID" value="MFC4097471.1"/>
    <property type="molecule type" value="Genomic_DNA"/>
</dbReference>
<evidence type="ECO:0000256" key="3">
    <source>
        <dbReference type="ARBA" id="ARBA00022737"/>
    </source>
</evidence>
<evidence type="ECO:0000256" key="2">
    <source>
        <dbReference type="ARBA" id="ARBA00022679"/>
    </source>
</evidence>
<keyword evidence="6" id="KW-1185">Reference proteome</keyword>
<dbReference type="PROSITE" id="PS00101">
    <property type="entry name" value="HEXAPEP_TRANSFERASES"/>
    <property type="match status" value="1"/>
</dbReference>
<dbReference type="PANTHER" id="PTHR23416:SF23">
    <property type="entry name" value="ACETYLTRANSFERASE C18B11.09C-RELATED"/>
    <property type="match status" value="1"/>
</dbReference>
<protein>
    <submittedName>
        <fullName evidence="5">DapH/DapD/GlmU-related protein</fullName>
    </submittedName>
</protein>
<dbReference type="InterPro" id="IPR001451">
    <property type="entry name" value="Hexapep"/>
</dbReference>
<keyword evidence="4" id="KW-0012">Acyltransferase</keyword>
<name>A0ABV8JUJ8_9FLAO</name>
<evidence type="ECO:0000313" key="6">
    <source>
        <dbReference type="Proteomes" id="UP001595814"/>
    </source>
</evidence>
<gene>
    <name evidence="5" type="ORF">ACFOUT_16395</name>
</gene>
<evidence type="ECO:0000256" key="4">
    <source>
        <dbReference type="ARBA" id="ARBA00023315"/>
    </source>
</evidence>
<dbReference type="Pfam" id="PF00132">
    <property type="entry name" value="Hexapep"/>
    <property type="match status" value="1"/>
</dbReference>
<keyword evidence="3" id="KW-0677">Repeat</keyword>
<reference evidence="6" key="1">
    <citation type="journal article" date="2019" name="Int. J. Syst. Evol. Microbiol.">
        <title>The Global Catalogue of Microorganisms (GCM) 10K type strain sequencing project: providing services to taxonomists for standard genome sequencing and annotation.</title>
        <authorList>
            <consortium name="The Broad Institute Genomics Platform"/>
            <consortium name="The Broad Institute Genome Sequencing Center for Infectious Disease"/>
            <person name="Wu L."/>
            <person name="Ma J."/>
        </authorList>
    </citation>
    <scope>NUCLEOTIDE SEQUENCE [LARGE SCALE GENOMIC DNA]</scope>
    <source>
        <strain evidence="6">CECT 7477</strain>
    </source>
</reference>
<organism evidence="5 6">
    <name type="scientific">Euzebyella saccharophila</name>
    <dbReference type="NCBI Taxonomy" id="679664"/>
    <lineage>
        <taxon>Bacteria</taxon>
        <taxon>Pseudomonadati</taxon>
        <taxon>Bacteroidota</taxon>
        <taxon>Flavobacteriia</taxon>
        <taxon>Flavobacteriales</taxon>
        <taxon>Flavobacteriaceae</taxon>
        <taxon>Euzebyella</taxon>
    </lineage>
</organism>
<dbReference type="RefSeq" id="WP_192462097.1">
    <property type="nucleotide sequence ID" value="NZ_JACYFJ010000002.1"/>
</dbReference>
<sequence length="187" mass="20180">MEKMNIFNRMMAGEAVPMSDPDYGEIREAVNKTMVLLEKMNRATHVDKARGYLGEIIGKPVHGSTTIFTPFHTNIGRNITLGKNVFVNHACSFLDLGGIEIEDDVMIGPRVNITSENHPVTIQDRKTLVPKKVVIKKNAWIGAGATLLPGVTIGKNSVVAAAALVNKDVPANTVVAGVPAKVIKQID</sequence>
<dbReference type="Proteomes" id="UP001595814">
    <property type="component" value="Unassembled WGS sequence"/>
</dbReference>
<dbReference type="SUPFAM" id="SSF51161">
    <property type="entry name" value="Trimeric LpxA-like enzymes"/>
    <property type="match status" value="1"/>
</dbReference>
<dbReference type="InterPro" id="IPR011004">
    <property type="entry name" value="Trimer_LpxA-like_sf"/>
</dbReference>
<dbReference type="InterPro" id="IPR018357">
    <property type="entry name" value="Hexapep_transf_CS"/>
</dbReference>
<comment type="caution">
    <text evidence="5">The sequence shown here is derived from an EMBL/GenBank/DDBJ whole genome shotgun (WGS) entry which is preliminary data.</text>
</comment>
<comment type="similarity">
    <text evidence="1">Belongs to the transferase hexapeptide repeat family.</text>
</comment>